<reference evidence="3 4" key="1">
    <citation type="journal article" date="2019" name="Environ. Microbiol.">
        <title>An active ?-lactamase is a part of an orchestrated cell wall stress resistance network of Bacillus subtilis and related rhizosphere species.</title>
        <authorList>
            <person name="Bucher T."/>
            <person name="Keren-Paz A."/>
            <person name="Hausser J."/>
            <person name="Olender T."/>
            <person name="Cytryn E."/>
            <person name="Kolodkin-Gal I."/>
        </authorList>
    </citation>
    <scope>NUCLEOTIDE SEQUENCE [LARGE SCALE GENOMIC DNA]</scope>
    <source>
        <strain evidence="3 4">I4</strain>
    </source>
</reference>
<feature type="non-terminal residue" evidence="3">
    <location>
        <position position="262"/>
    </location>
</feature>
<proteinExistence type="inferred from homology"/>
<evidence type="ECO:0000313" key="4">
    <source>
        <dbReference type="Proteomes" id="UP000309170"/>
    </source>
</evidence>
<protein>
    <recommendedName>
        <fullName evidence="2">LXG domain-containing protein</fullName>
    </recommendedName>
</protein>
<organism evidence="3 4">
    <name type="scientific">Peribacillus simplex</name>
    <dbReference type="NCBI Taxonomy" id="1478"/>
    <lineage>
        <taxon>Bacteria</taxon>
        <taxon>Bacillati</taxon>
        <taxon>Bacillota</taxon>
        <taxon>Bacilli</taxon>
        <taxon>Bacillales</taxon>
        <taxon>Bacillaceae</taxon>
        <taxon>Peribacillus</taxon>
    </lineage>
</organism>
<evidence type="ECO:0000259" key="2">
    <source>
        <dbReference type="PROSITE" id="PS51756"/>
    </source>
</evidence>
<name>A0A9X8ZCS4_9BACI</name>
<sequence length="262" mass="30282">MKTLDSKSLHNGIEELQKKIQSQIEQLKKLESTIGNFSNLDDSFNGKGGKAIRAFYKEWHLPILSFHYYSLKNFNRVLTNLKKATEDLESDSNGFIRQSFLEGELTNGVKKIKSITTELVDETNNAIDLVSDIVSVQRLNDQQFHSHIQRANKEIDQTIEDLGNFDRNQTKELDSVEQDIQLMKSYISEIQAMFRSGELSVENYTKGQLNNSFFQNNLQESLKEKEYLFSFLKSLTVRSEYEGMNQLFMRNSDGTSTLFTNR</sequence>
<dbReference type="Pfam" id="PF04740">
    <property type="entry name" value="LXG"/>
    <property type="match status" value="1"/>
</dbReference>
<gene>
    <name evidence="3" type="ORF">FC678_24595</name>
</gene>
<feature type="domain" description="LXG" evidence="2">
    <location>
        <begin position="1"/>
        <end position="235"/>
    </location>
</feature>
<dbReference type="PROSITE" id="PS51756">
    <property type="entry name" value="LXG"/>
    <property type="match status" value="1"/>
</dbReference>
<dbReference type="EMBL" id="SZNT01000635">
    <property type="protein sequence ID" value="TKH04492.1"/>
    <property type="molecule type" value="Genomic_DNA"/>
</dbReference>
<dbReference type="Proteomes" id="UP000309170">
    <property type="component" value="Unassembled WGS sequence"/>
</dbReference>
<evidence type="ECO:0000313" key="3">
    <source>
        <dbReference type="EMBL" id="TKH04492.1"/>
    </source>
</evidence>
<dbReference type="InterPro" id="IPR006829">
    <property type="entry name" value="LXG_dom"/>
</dbReference>
<comment type="similarity">
    <text evidence="1">In the N-terminal section; belongs to the LXG family.</text>
</comment>
<evidence type="ECO:0000256" key="1">
    <source>
        <dbReference type="ARBA" id="ARBA00034117"/>
    </source>
</evidence>
<dbReference type="AlphaFoldDB" id="A0A9X8ZCS4"/>
<accession>A0A9X8ZCS4</accession>
<dbReference type="RefSeq" id="WP_185149876.1">
    <property type="nucleotide sequence ID" value="NZ_SZNT01000635.1"/>
</dbReference>
<comment type="caution">
    <text evidence="3">The sequence shown here is derived from an EMBL/GenBank/DDBJ whole genome shotgun (WGS) entry which is preliminary data.</text>
</comment>